<evidence type="ECO:0000256" key="11">
    <source>
        <dbReference type="SAM" id="Phobius"/>
    </source>
</evidence>
<evidence type="ECO:0000313" key="14">
    <source>
        <dbReference type="Proteomes" id="UP001159427"/>
    </source>
</evidence>
<keyword evidence="14" id="KW-1185">Reference proteome</keyword>
<keyword evidence="6 11" id="KW-1133">Transmembrane helix</keyword>
<reference evidence="13 14" key="1">
    <citation type="submission" date="2022-05" db="EMBL/GenBank/DDBJ databases">
        <authorList>
            <consortium name="Genoscope - CEA"/>
            <person name="William W."/>
        </authorList>
    </citation>
    <scope>NUCLEOTIDE SEQUENCE [LARGE SCALE GENOMIC DNA]</scope>
</reference>
<organism evidence="13 14">
    <name type="scientific">Porites evermanni</name>
    <dbReference type="NCBI Taxonomy" id="104178"/>
    <lineage>
        <taxon>Eukaryota</taxon>
        <taxon>Metazoa</taxon>
        <taxon>Cnidaria</taxon>
        <taxon>Anthozoa</taxon>
        <taxon>Hexacorallia</taxon>
        <taxon>Scleractinia</taxon>
        <taxon>Fungiina</taxon>
        <taxon>Poritidae</taxon>
        <taxon>Porites</taxon>
    </lineage>
</organism>
<keyword evidence="10" id="KW-0853">WD repeat</keyword>
<feature type="transmembrane region" description="Helical" evidence="11">
    <location>
        <begin position="838"/>
        <end position="860"/>
    </location>
</feature>
<evidence type="ECO:0000256" key="7">
    <source>
        <dbReference type="ARBA" id="ARBA00023136"/>
    </source>
</evidence>
<evidence type="ECO:0000256" key="5">
    <source>
        <dbReference type="ARBA" id="ARBA00022833"/>
    </source>
</evidence>
<evidence type="ECO:0000256" key="9">
    <source>
        <dbReference type="PROSITE-ProRule" id="PRU00175"/>
    </source>
</evidence>
<feature type="domain" description="RING-type" evidence="12">
    <location>
        <begin position="581"/>
        <end position="622"/>
    </location>
</feature>
<feature type="transmembrane region" description="Helical" evidence="11">
    <location>
        <begin position="1033"/>
        <end position="1053"/>
    </location>
</feature>
<dbReference type="Proteomes" id="UP001159427">
    <property type="component" value="Unassembled WGS sequence"/>
</dbReference>
<evidence type="ECO:0000259" key="12">
    <source>
        <dbReference type="PROSITE" id="PS50089"/>
    </source>
</evidence>
<dbReference type="InterPro" id="IPR001841">
    <property type="entry name" value="Znf_RING"/>
</dbReference>
<dbReference type="SMART" id="SM00320">
    <property type="entry name" value="WD40"/>
    <property type="match status" value="4"/>
</dbReference>
<dbReference type="Pfam" id="PF13639">
    <property type="entry name" value="zf-RING_2"/>
    <property type="match status" value="1"/>
</dbReference>
<dbReference type="PROSITE" id="PS50089">
    <property type="entry name" value="ZF_RING_2"/>
    <property type="match status" value="1"/>
</dbReference>
<dbReference type="EMBL" id="CALNXI010000036">
    <property type="protein sequence ID" value="CAH3016154.1"/>
    <property type="molecule type" value="Genomic_DNA"/>
</dbReference>
<evidence type="ECO:0000256" key="4">
    <source>
        <dbReference type="ARBA" id="ARBA00022771"/>
    </source>
</evidence>
<feature type="transmembrane region" description="Helical" evidence="11">
    <location>
        <begin position="525"/>
        <end position="546"/>
    </location>
</feature>
<keyword evidence="2 11" id="KW-0812">Transmembrane</keyword>
<feature type="transmembrane region" description="Helical" evidence="11">
    <location>
        <begin position="895"/>
        <end position="925"/>
    </location>
</feature>
<dbReference type="Pfam" id="PF03062">
    <property type="entry name" value="MBOAT"/>
    <property type="match status" value="1"/>
</dbReference>
<evidence type="ECO:0000256" key="6">
    <source>
        <dbReference type="ARBA" id="ARBA00022989"/>
    </source>
</evidence>
<dbReference type="Pfam" id="PF17175">
    <property type="entry name" value="MOLO1"/>
    <property type="match status" value="1"/>
</dbReference>
<dbReference type="PROSITE" id="PS00518">
    <property type="entry name" value="ZF_RING_1"/>
    <property type="match status" value="1"/>
</dbReference>
<feature type="transmembrane region" description="Helical" evidence="11">
    <location>
        <begin position="945"/>
        <end position="966"/>
    </location>
</feature>
<dbReference type="PROSITE" id="PS50082">
    <property type="entry name" value="WD_REPEATS_2"/>
    <property type="match status" value="1"/>
</dbReference>
<dbReference type="SMART" id="SM00184">
    <property type="entry name" value="RING"/>
    <property type="match status" value="1"/>
</dbReference>
<evidence type="ECO:0000313" key="13">
    <source>
        <dbReference type="EMBL" id="CAH3016154.1"/>
    </source>
</evidence>
<comment type="caution">
    <text evidence="13">The sequence shown here is derived from an EMBL/GenBank/DDBJ whole genome shotgun (WGS) entry which is preliminary data.</text>
</comment>
<evidence type="ECO:0000256" key="1">
    <source>
        <dbReference type="ARBA" id="ARBA00004141"/>
    </source>
</evidence>
<dbReference type="InterPro" id="IPR033438">
    <property type="entry name" value="MOLO1"/>
</dbReference>
<protein>
    <recommendedName>
        <fullName evidence="12">RING-type domain-containing protein</fullName>
    </recommendedName>
</protein>
<dbReference type="Gene3D" id="2.130.10.10">
    <property type="entry name" value="YVTN repeat-like/Quinoprotein amine dehydrogenase"/>
    <property type="match status" value="1"/>
</dbReference>
<gene>
    <name evidence="13" type="ORF">PEVE_00026536</name>
</gene>
<name>A0ABN8LGD8_9CNID</name>
<dbReference type="InterPro" id="IPR051085">
    <property type="entry name" value="MB_O-acyltransferase"/>
</dbReference>
<dbReference type="InterPro" id="IPR001680">
    <property type="entry name" value="WD40_rpt"/>
</dbReference>
<keyword evidence="7 11" id="KW-0472">Membrane</keyword>
<comment type="subcellular location">
    <subcellularLocation>
        <location evidence="1">Membrane</location>
        <topology evidence="1">Multi-pass membrane protein</topology>
    </subcellularLocation>
</comment>
<dbReference type="InterPro" id="IPR036322">
    <property type="entry name" value="WD40_repeat_dom_sf"/>
</dbReference>
<dbReference type="Gene3D" id="3.10.310.50">
    <property type="match status" value="1"/>
</dbReference>
<dbReference type="Gene3D" id="3.30.40.10">
    <property type="entry name" value="Zinc/RING finger domain, C3HC4 (zinc finger)"/>
    <property type="match status" value="1"/>
</dbReference>
<dbReference type="SUPFAM" id="SSF50978">
    <property type="entry name" value="WD40 repeat-like"/>
    <property type="match status" value="1"/>
</dbReference>
<sequence>MDKPNIIEHVHKPLDYTLFDARWIPCSPRFVVLGNYPRGTGALQIYEVSKGSVNLLKNDEKRTALKCGTFGASSLQQRYLATGDFDGKMMIWNLENTERPVYSVKAHSQIINAIDGVGGLGIGEGAPEIVTASRDGSVKVWDPRQKDKPVANMAPAEGEEGRDCWCVAFGDAFNAEERTVVAGYDNGDIKMFDLKKMAVRWETNIKNGVCGVEFDRKDIMMNKLVATTLESKFHVFDVRTLHPQKGFASLSEKAHKSTVWCARHLPQNREVFMTCGGSGSLNLWKYSYPDQRVKKDPDDLEMGVIGSVSLLQNANLSTQPITSFDWSPDKVIFMILSKLKEVQSDEVWQKEQFPNPARDIEACGRRGKVSWICDPDNILSYETANKVEELLFSVRKNTVSGCSTSSENPGFQIGVAVMKKMRGVADESIAVTAENFAKHLHDRWGVGNAGCDDGAVLLLSITDRQIYVSTGRGAKEKLTDDQIDVLIEEIKPYLKKEKYDQSVDLAVVRMGEVFSGKVLKQPIDYGLIIFSVIFFGMAGFGLYIAFKSEDERYDCTTKLERIQEERDRAKRSQKSYASKSCPICLEEFEPETKIRLLACGHKYCEPCLVKWLEDHVTCPICRKAADGRGGVNGACHSSTTFDFTPELQFRLMMLQLQHPFYINSSMVDRWSSSSYTGSFLSDPVFFRSSMPGGGSFGSGSGFGGGGSSGGGGRGGSCLFLSFSLIVCAPILNVSIGTFKMKSQEDNKVKLEQLKKHGPLPFPEILLYWVLWISMCSYSMYNIFIASRGMASQTTGVVLSLYYVSIFIEHKDEIYEEDLKEGWTFLGRKKDVSDFEWEFWTRTVAVIIPAMLVHMIGGLVFSRFFPQFKAIYCLMFTLSFWLYATGWKAVVFMIAYCLIVYGFCAVFKSVIVLWTCCVALSLSLQINVTRIWQIDVLSTDPQIKNLILFASMMSVLRCISFGVDYCWRSRETHKDKPLKPYSLMDLLVYNFYFPVFANGPVITFDNFQKTFYQPYKSFTRDEIKSLLQDTVRTIWWYIFLEIYLHFFYSTAITLDPRIFSSLSNWALAGIMYSQLNIFLVKYKVFYIGTGVFARIDGVTATLPPRCVTTLYLFSDMWK</sequence>
<accession>A0ABN8LGD8</accession>
<dbReference type="InterPro" id="IPR013083">
    <property type="entry name" value="Znf_RING/FYVE/PHD"/>
</dbReference>
<dbReference type="InterPro" id="IPR015943">
    <property type="entry name" value="WD40/YVTN_repeat-like_dom_sf"/>
</dbReference>
<feature type="transmembrane region" description="Helical" evidence="11">
    <location>
        <begin position="717"/>
        <end position="738"/>
    </location>
</feature>
<evidence type="ECO:0000256" key="8">
    <source>
        <dbReference type="ARBA" id="ARBA00038268"/>
    </source>
</evidence>
<keyword evidence="3" id="KW-0479">Metal-binding</keyword>
<dbReference type="PANTHER" id="PTHR13285">
    <property type="entry name" value="ACYLTRANSFERASE"/>
    <property type="match status" value="1"/>
</dbReference>
<comment type="similarity">
    <text evidence="8">Belongs to the membrane-bound acyltransferase family. HHAT subfamily.</text>
</comment>
<keyword evidence="4 9" id="KW-0863">Zinc-finger</keyword>
<dbReference type="CDD" id="cd16454">
    <property type="entry name" value="RING-H2_PA-TM-RING"/>
    <property type="match status" value="1"/>
</dbReference>
<dbReference type="SUPFAM" id="SSF57850">
    <property type="entry name" value="RING/U-box"/>
    <property type="match status" value="1"/>
</dbReference>
<evidence type="ECO:0000256" key="10">
    <source>
        <dbReference type="PROSITE-ProRule" id="PRU00221"/>
    </source>
</evidence>
<dbReference type="InterPro" id="IPR004299">
    <property type="entry name" value="MBOAT_fam"/>
</dbReference>
<feature type="repeat" description="WD" evidence="10">
    <location>
        <begin position="129"/>
        <end position="142"/>
    </location>
</feature>
<dbReference type="Pfam" id="PF00400">
    <property type="entry name" value="WD40"/>
    <property type="match status" value="1"/>
</dbReference>
<evidence type="ECO:0000256" key="2">
    <source>
        <dbReference type="ARBA" id="ARBA00022692"/>
    </source>
</evidence>
<dbReference type="PANTHER" id="PTHR13285:SF18">
    <property type="entry name" value="PROTEIN-CYSTEINE N-PALMITOYLTRANSFERASE RASP"/>
    <property type="match status" value="1"/>
</dbReference>
<feature type="transmembrane region" description="Helical" evidence="11">
    <location>
        <begin position="764"/>
        <end position="783"/>
    </location>
</feature>
<dbReference type="InterPro" id="IPR017907">
    <property type="entry name" value="Znf_RING_CS"/>
</dbReference>
<proteinExistence type="inferred from homology"/>
<keyword evidence="5" id="KW-0862">Zinc</keyword>
<evidence type="ECO:0000256" key="3">
    <source>
        <dbReference type="ARBA" id="ARBA00022723"/>
    </source>
</evidence>